<dbReference type="SUPFAM" id="SSF56672">
    <property type="entry name" value="DNA/RNA polymerases"/>
    <property type="match status" value="1"/>
</dbReference>
<reference evidence="2" key="2">
    <citation type="journal article" date="2024" name="Plant">
        <title>Genomic evolution and insights into agronomic trait innovations of Sesamum species.</title>
        <authorList>
            <person name="Miao H."/>
            <person name="Wang L."/>
            <person name="Qu L."/>
            <person name="Liu H."/>
            <person name="Sun Y."/>
            <person name="Le M."/>
            <person name="Wang Q."/>
            <person name="Wei S."/>
            <person name="Zheng Y."/>
            <person name="Lin W."/>
            <person name="Duan Y."/>
            <person name="Cao H."/>
            <person name="Xiong S."/>
            <person name="Wang X."/>
            <person name="Wei L."/>
            <person name="Li C."/>
            <person name="Ma Q."/>
            <person name="Ju M."/>
            <person name="Zhao R."/>
            <person name="Li G."/>
            <person name="Mu C."/>
            <person name="Tian Q."/>
            <person name="Mei H."/>
            <person name="Zhang T."/>
            <person name="Gao T."/>
            <person name="Zhang H."/>
        </authorList>
    </citation>
    <scope>NUCLEOTIDE SEQUENCE</scope>
    <source>
        <strain evidence="2">K16</strain>
    </source>
</reference>
<evidence type="ECO:0000259" key="1">
    <source>
        <dbReference type="Pfam" id="PF17919"/>
    </source>
</evidence>
<reference evidence="2" key="1">
    <citation type="submission" date="2020-06" db="EMBL/GenBank/DDBJ databases">
        <authorList>
            <person name="Li T."/>
            <person name="Hu X."/>
            <person name="Zhang T."/>
            <person name="Song X."/>
            <person name="Zhang H."/>
            <person name="Dai N."/>
            <person name="Sheng W."/>
            <person name="Hou X."/>
            <person name="Wei L."/>
        </authorList>
    </citation>
    <scope>NUCLEOTIDE SEQUENCE</scope>
    <source>
        <strain evidence="2">K16</strain>
        <tissue evidence="2">Leaf</tissue>
    </source>
</reference>
<accession>A0AAE1WQH8</accession>
<keyword evidence="3" id="KW-1185">Reference proteome</keyword>
<sequence>MKRDSIPKAFKLIIKAGYNPKEKLSLRKLPPEATSKKLHGLNTTQMMLKEKRHAIQESRVDHKRAENLRESVFNRLGPHRKALNGITNIQSIFERLGPCKRVGYQKKCAFKVVSLKAKVQTVIFTQAQSDDEDDKKSVASSNYINNGAEEDIVQIYHITLIEDGEVEEEDAEDAPAELERDEACDKAFTSIKSYLMKPPVLVAPVPERPLILYVAAEERSVGILLAQKNDEGKENFVLFE</sequence>
<evidence type="ECO:0000313" key="3">
    <source>
        <dbReference type="Proteomes" id="UP001289374"/>
    </source>
</evidence>
<name>A0AAE1WQH8_9LAMI</name>
<evidence type="ECO:0000313" key="2">
    <source>
        <dbReference type="EMBL" id="KAK4397645.1"/>
    </source>
</evidence>
<gene>
    <name evidence="2" type="ORF">Sango_1240000</name>
</gene>
<protein>
    <recommendedName>
        <fullName evidence="1">Reverse transcriptase/retrotransposon-derived protein RNase H-like domain-containing protein</fullName>
    </recommendedName>
</protein>
<organism evidence="2 3">
    <name type="scientific">Sesamum angolense</name>
    <dbReference type="NCBI Taxonomy" id="2727404"/>
    <lineage>
        <taxon>Eukaryota</taxon>
        <taxon>Viridiplantae</taxon>
        <taxon>Streptophyta</taxon>
        <taxon>Embryophyta</taxon>
        <taxon>Tracheophyta</taxon>
        <taxon>Spermatophyta</taxon>
        <taxon>Magnoliopsida</taxon>
        <taxon>eudicotyledons</taxon>
        <taxon>Gunneridae</taxon>
        <taxon>Pentapetalae</taxon>
        <taxon>asterids</taxon>
        <taxon>lamiids</taxon>
        <taxon>Lamiales</taxon>
        <taxon>Pedaliaceae</taxon>
        <taxon>Sesamum</taxon>
    </lineage>
</organism>
<dbReference type="InterPro" id="IPR043502">
    <property type="entry name" value="DNA/RNA_pol_sf"/>
</dbReference>
<dbReference type="EMBL" id="JACGWL010000007">
    <property type="protein sequence ID" value="KAK4397645.1"/>
    <property type="molecule type" value="Genomic_DNA"/>
</dbReference>
<dbReference type="InterPro" id="IPR041577">
    <property type="entry name" value="RT_RNaseH_2"/>
</dbReference>
<dbReference type="Proteomes" id="UP001289374">
    <property type="component" value="Unassembled WGS sequence"/>
</dbReference>
<proteinExistence type="predicted"/>
<dbReference type="AlphaFoldDB" id="A0AAE1WQH8"/>
<comment type="caution">
    <text evidence="2">The sequence shown here is derived from an EMBL/GenBank/DDBJ whole genome shotgun (WGS) entry which is preliminary data.</text>
</comment>
<dbReference type="Pfam" id="PF17919">
    <property type="entry name" value="RT_RNaseH_2"/>
    <property type="match status" value="1"/>
</dbReference>
<feature type="domain" description="Reverse transcriptase/retrotransposon-derived protein RNase H-like" evidence="1">
    <location>
        <begin position="182"/>
        <end position="239"/>
    </location>
</feature>